<evidence type="ECO:0000313" key="7">
    <source>
        <dbReference type="EMBL" id="GAA1679722.1"/>
    </source>
</evidence>
<protein>
    <submittedName>
        <fullName evidence="7">Alpha-hydroxy acid oxidase</fullName>
    </submittedName>
</protein>
<dbReference type="Proteomes" id="UP001500596">
    <property type="component" value="Unassembled WGS sequence"/>
</dbReference>
<evidence type="ECO:0000256" key="5">
    <source>
        <dbReference type="ARBA" id="ARBA00024042"/>
    </source>
</evidence>
<evidence type="ECO:0000313" key="8">
    <source>
        <dbReference type="Proteomes" id="UP001500596"/>
    </source>
</evidence>
<proteinExistence type="inferred from homology"/>
<comment type="similarity">
    <text evidence="5">Belongs to the FMN-dependent alpha-hydroxy acid dehydrogenase family.</text>
</comment>
<dbReference type="CDD" id="cd02809">
    <property type="entry name" value="alpha_hydroxyacid_oxid_FMN"/>
    <property type="match status" value="1"/>
</dbReference>
<evidence type="ECO:0000259" key="6">
    <source>
        <dbReference type="PROSITE" id="PS51349"/>
    </source>
</evidence>
<keyword evidence="8" id="KW-1185">Reference proteome</keyword>
<dbReference type="RefSeq" id="WP_344054971.1">
    <property type="nucleotide sequence ID" value="NZ_BAAAPK010000001.1"/>
</dbReference>
<dbReference type="InterPro" id="IPR013785">
    <property type="entry name" value="Aldolase_TIM"/>
</dbReference>
<organism evidence="7 8">
    <name type="scientific">Microbacterium lacus</name>
    <dbReference type="NCBI Taxonomy" id="415217"/>
    <lineage>
        <taxon>Bacteria</taxon>
        <taxon>Bacillati</taxon>
        <taxon>Actinomycetota</taxon>
        <taxon>Actinomycetes</taxon>
        <taxon>Micrococcales</taxon>
        <taxon>Microbacteriaceae</taxon>
        <taxon>Microbacterium</taxon>
    </lineage>
</organism>
<gene>
    <name evidence="7" type="ORF">GCM10009807_24530</name>
</gene>
<sequence length="401" mass="42803">MSRLDRAVNIDDIRRLAKRRLPRAIFDVIEGGAGDDGTLAANRDDFSKVTLLPRSLVDVRKGIDLTTNVVGQTFNMPVMLAPASFGRMANPEAERAVAKAAAKFGTGYIMPGGASEPVEAVAKASDGGPLWYQIYLAPDESRNADLVDRVRASGFQALVVSVDTPMKPYRERDMRNGISLPLSISPRLLATGVSRPKWALDFVFGNMASGFSVNSARRAVYSFEAAMAGLRPVTLDDIAWLRERWDGPLIVKGILSDDKIIDMIALGVDGVSVSNHGGRNLDGVASAISALPRVVDAAGDDLDVLVDGGIRRGIDVVRALALGAKAALMGRPYMYGLAAGGQRGVERVIELMRNEIHIAFAFTGCLSVEEVNHEILQNGHELFDVALALASAQPEPVAAGA</sequence>
<dbReference type="PROSITE" id="PS51349">
    <property type="entry name" value="FMN_HYDROXY_ACID_DH_2"/>
    <property type="match status" value="1"/>
</dbReference>
<dbReference type="Pfam" id="PF01070">
    <property type="entry name" value="FMN_dh"/>
    <property type="match status" value="1"/>
</dbReference>
<evidence type="ECO:0000256" key="3">
    <source>
        <dbReference type="ARBA" id="ARBA00022643"/>
    </source>
</evidence>
<dbReference type="InterPro" id="IPR037396">
    <property type="entry name" value="FMN_HAD"/>
</dbReference>
<dbReference type="PANTHER" id="PTHR10578">
    <property type="entry name" value="S -2-HYDROXY-ACID OXIDASE-RELATED"/>
    <property type="match status" value="1"/>
</dbReference>
<evidence type="ECO:0000256" key="2">
    <source>
        <dbReference type="ARBA" id="ARBA00022630"/>
    </source>
</evidence>
<evidence type="ECO:0000256" key="1">
    <source>
        <dbReference type="ARBA" id="ARBA00001917"/>
    </source>
</evidence>
<accession>A0ABP4SZC6</accession>
<dbReference type="PIRSF" id="PIRSF000138">
    <property type="entry name" value="Al-hdrx_acd_dh"/>
    <property type="match status" value="1"/>
</dbReference>
<dbReference type="EMBL" id="BAAAPK010000001">
    <property type="protein sequence ID" value="GAA1679722.1"/>
    <property type="molecule type" value="Genomic_DNA"/>
</dbReference>
<dbReference type="Gene3D" id="3.20.20.70">
    <property type="entry name" value="Aldolase class I"/>
    <property type="match status" value="1"/>
</dbReference>
<keyword evidence="4" id="KW-0560">Oxidoreductase</keyword>
<dbReference type="PANTHER" id="PTHR10578:SF107">
    <property type="entry name" value="2-HYDROXYACID OXIDASE 1"/>
    <property type="match status" value="1"/>
</dbReference>
<keyword evidence="2" id="KW-0285">Flavoprotein</keyword>
<dbReference type="InterPro" id="IPR000262">
    <property type="entry name" value="FMN-dep_DH"/>
</dbReference>
<reference evidence="8" key="1">
    <citation type="journal article" date="2019" name="Int. J. Syst. Evol. Microbiol.">
        <title>The Global Catalogue of Microorganisms (GCM) 10K type strain sequencing project: providing services to taxonomists for standard genome sequencing and annotation.</title>
        <authorList>
            <consortium name="The Broad Institute Genomics Platform"/>
            <consortium name="The Broad Institute Genome Sequencing Center for Infectious Disease"/>
            <person name="Wu L."/>
            <person name="Ma J."/>
        </authorList>
    </citation>
    <scope>NUCLEOTIDE SEQUENCE [LARGE SCALE GENOMIC DNA]</scope>
    <source>
        <strain evidence="8">JCM 15575</strain>
    </source>
</reference>
<name>A0ABP4SZC6_9MICO</name>
<dbReference type="InterPro" id="IPR012133">
    <property type="entry name" value="Alpha-hydoxy_acid_DH_FMN"/>
</dbReference>
<dbReference type="SUPFAM" id="SSF51395">
    <property type="entry name" value="FMN-linked oxidoreductases"/>
    <property type="match status" value="1"/>
</dbReference>
<comment type="caution">
    <text evidence="7">The sequence shown here is derived from an EMBL/GenBank/DDBJ whole genome shotgun (WGS) entry which is preliminary data.</text>
</comment>
<keyword evidence="3" id="KW-0288">FMN</keyword>
<comment type="cofactor">
    <cofactor evidence="1">
        <name>FMN</name>
        <dbReference type="ChEBI" id="CHEBI:58210"/>
    </cofactor>
</comment>
<feature type="domain" description="FMN hydroxy acid dehydrogenase" evidence="6">
    <location>
        <begin position="2"/>
        <end position="381"/>
    </location>
</feature>
<evidence type="ECO:0000256" key="4">
    <source>
        <dbReference type="ARBA" id="ARBA00023002"/>
    </source>
</evidence>